<organism evidence="1 2">
    <name type="scientific">Saccharibacillus sacchari</name>
    <dbReference type="NCBI Taxonomy" id="456493"/>
    <lineage>
        <taxon>Bacteria</taxon>
        <taxon>Bacillati</taxon>
        <taxon>Bacillota</taxon>
        <taxon>Bacilli</taxon>
        <taxon>Bacillales</taxon>
        <taxon>Paenibacillaceae</taxon>
        <taxon>Saccharibacillus</taxon>
    </lineage>
</organism>
<proteinExistence type="predicted"/>
<gene>
    <name evidence="1" type="ORF">WKI47_05520</name>
</gene>
<reference evidence="1" key="1">
    <citation type="submission" date="2024-03" db="EMBL/GenBank/DDBJ databases">
        <title>Whole genome sequecning of epiphytes from Marcgravia umbellata leaves.</title>
        <authorList>
            <person name="Kumar G."/>
            <person name="Savka M.A."/>
        </authorList>
    </citation>
    <scope>NUCLEOTIDE SEQUENCE</scope>
    <source>
        <strain evidence="1">RIT_BL5</strain>
    </source>
</reference>
<evidence type="ECO:0000313" key="1">
    <source>
        <dbReference type="EMBL" id="MEJ8303374.1"/>
    </source>
</evidence>
<sequence length="414" mass="46862">MGISTEQGYHFHSKVKPFMIEGISMIGNLLNGSIIGLDEEGNRFVQRILEAEPIEKEYLSPSEQELLDCMSINGFFNPDEASPKAAYVHLTDRCNLHCVGCYSFIDERNQQNVLSLEEVCEILSKLKEAGVEHVVFSGGEPFIRKDIVEICRYAKEEAQIANVSLITNGTMNYKNSAEALSYIDMLSISIDGYNERTQFLRDEGIMPKIIKNIHELRDQVPITLIVTVHEQNVAYIDEYLAFAKKMDVQLSFSIFTVDPTNPLFKDFVFSSSKLLQFSNKILNLDQNIPIYDMPTSEVGLTCRGKCEVGHDLVSIGADGSIYPCHMLHDPELKLGNLLELSLDEAISNDKNVFLDIDVEKISGCQNCEYRYLCGGGCRGRSWLYSHDLFNRDAYCVFIKNFYRDSIKKLKQSIG</sequence>
<dbReference type="Proteomes" id="UP001380953">
    <property type="component" value="Unassembled WGS sequence"/>
</dbReference>
<comment type="caution">
    <text evidence="1">The sequence shown here is derived from an EMBL/GenBank/DDBJ whole genome shotgun (WGS) entry which is preliminary data.</text>
</comment>
<keyword evidence="2" id="KW-1185">Reference proteome</keyword>
<dbReference type="EMBL" id="JBBKAR010000016">
    <property type="protein sequence ID" value="MEJ8303374.1"/>
    <property type="molecule type" value="Genomic_DNA"/>
</dbReference>
<accession>A0ACC6P916</accession>
<evidence type="ECO:0000313" key="2">
    <source>
        <dbReference type="Proteomes" id="UP001380953"/>
    </source>
</evidence>
<protein>
    <submittedName>
        <fullName evidence="1">Radical SAM protein</fullName>
    </submittedName>
</protein>
<name>A0ACC6P916_9BACL</name>